<evidence type="ECO:0000313" key="2">
    <source>
        <dbReference type="EMBL" id="PZR05564.1"/>
    </source>
</evidence>
<feature type="transmembrane region" description="Helical" evidence="1">
    <location>
        <begin position="62"/>
        <end position="80"/>
    </location>
</feature>
<protein>
    <submittedName>
        <fullName evidence="2">Uncharacterized protein</fullName>
    </submittedName>
</protein>
<comment type="caution">
    <text evidence="2">The sequence shown here is derived from an EMBL/GenBank/DDBJ whole genome shotgun (WGS) entry which is preliminary data.</text>
</comment>
<feature type="transmembrane region" description="Helical" evidence="1">
    <location>
        <begin position="38"/>
        <end position="57"/>
    </location>
</feature>
<gene>
    <name evidence="2" type="ORF">DI536_32125</name>
</gene>
<keyword evidence="1" id="KW-1133">Transmembrane helix</keyword>
<evidence type="ECO:0000313" key="3">
    <source>
        <dbReference type="Proteomes" id="UP000249061"/>
    </source>
</evidence>
<dbReference type="Proteomes" id="UP000249061">
    <property type="component" value="Unassembled WGS sequence"/>
</dbReference>
<dbReference type="EMBL" id="QFQP01000044">
    <property type="protein sequence ID" value="PZR05564.1"/>
    <property type="molecule type" value="Genomic_DNA"/>
</dbReference>
<evidence type="ECO:0000256" key="1">
    <source>
        <dbReference type="SAM" id="Phobius"/>
    </source>
</evidence>
<proteinExistence type="predicted"/>
<dbReference type="AlphaFoldDB" id="A0A2W5UQS2"/>
<keyword evidence="1" id="KW-0472">Membrane</keyword>
<organism evidence="2 3">
    <name type="scientific">Archangium gephyra</name>
    <dbReference type="NCBI Taxonomy" id="48"/>
    <lineage>
        <taxon>Bacteria</taxon>
        <taxon>Pseudomonadati</taxon>
        <taxon>Myxococcota</taxon>
        <taxon>Myxococcia</taxon>
        <taxon>Myxococcales</taxon>
        <taxon>Cystobacterineae</taxon>
        <taxon>Archangiaceae</taxon>
        <taxon>Archangium</taxon>
    </lineage>
</organism>
<sequence length="139" mass="14277">MFAPCCRRASSVGCTPCSRSCGRGSRCRHSTANLEGVVAVWALMAVVSLAVGLQAVVRPPAIIVGLAVSSVLTVLAWVIWLGEATNTTPGHRLDSGQGKWATYGFILLGGGVTLLVGVTTVALFISALLAEKKPVGSSP</sequence>
<feature type="transmembrane region" description="Helical" evidence="1">
    <location>
        <begin position="100"/>
        <end position="130"/>
    </location>
</feature>
<reference evidence="2 3" key="1">
    <citation type="submission" date="2017-08" db="EMBL/GenBank/DDBJ databases">
        <title>Infants hospitalized years apart are colonized by the same room-sourced microbial strains.</title>
        <authorList>
            <person name="Brooks B."/>
            <person name="Olm M.R."/>
            <person name="Firek B.A."/>
            <person name="Baker R."/>
            <person name="Thomas B.C."/>
            <person name="Morowitz M.J."/>
            <person name="Banfield J.F."/>
        </authorList>
    </citation>
    <scope>NUCLEOTIDE SEQUENCE [LARGE SCALE GENOMIC DNA]</scope>
    <source>
        <strain evidence="2">S2_003_000_R2_14</strain>
    </source>
</reference>
<name>A0A2W5UQS2_9BACT</name>
<accession>A0A2W5UQS2</accession>
<keyword evidence="1" id="KW-0812">Transmembrane</keyword>